<dbReference type="PANTHER" id="PTHR43884">
    <property type="entry name" value="ACYL-COA DEHYDROGENASE"/>
    <property type="match status" value="1"/>
</dbReference>
<evidence type="ECO:0000256" key="2">
    <source>
        <dbReference type="ARBA" id="ARBA00009347"/>
    </source>
</evidence>
<gene>
    <name evidence="9" type="ORF">CBA19CS42_21140</name>
</gene>
<evidence type="ECO:0000256" key="3">
    <source>
        <dbReference type="ARBA" id="ARBA00022630"/>
    </source>
</evidence>
<dbReference type="GO" id="GO:0003995">
    <property type="term" value="F:acyl-CoA dehydrogenase activity"/>
    <property type="evidence" value="ECO:0007669"/>
    <property type="project" value="TreeGrafter"/>
</dbReference>
<dbReference type="Gene3D" id="1.20.140.10">
    <property type="entry name" value="Butyryl-CoA Dehydrogenase, subunit A, domain 3"/>
    <property type="match status" value="1"/>
</dbReference>
<dbReference type="PANTHER" id="PTHR43884:SF12">
    <property type="entry name" value="ISOVALERYL-COA DEHYDROGENASE, MITOCHONDRIAL-RELATED"/>
    <property type="match status" value="1"/>
</dbReference>
<dbReference type="InterPro" id="IPR013786">
    <property type="entry name" value="AcylCoA_DH/ox_N"/>
</dbReference>
<evidence type="ECO:0000256" key="5">
    <source>
        <dbReference type="ARBA" id="ARBA00023002"/>
    </source>
</evidence>
<dbReference type="InterPro" id="IPR046373">
    <property type="entry name" value="Acyl-CoA_Oxase/DH_mid-dom_sf"/>
</dbReference>
<dbReference type="Gene3D" id="1.10.540.10">
    <property type="entry name" value="Acyl-CoA dehydrogenase/oxidase, N-terminal domain"/>
    <property type="match status" value="1"/>
</dbReference>
<comment type="cofactor">
    <cofactor evidence="1">
        <name>FAD</name>
        <dbReference type="ChEBI" id="CHEBI:57692"/>
    </cofactor>
</comment>
<dbReference type="Pfam" id="PF00441">
    <property type="entry name" value="Acyl-CoA_dh_1"/>
    <property type="match status" value="1"/>
</dbReference>
<keyword evidence="4" id="KW-0274">FAD</keyword>
<keyword evidence="3" id="KW-0285">Flavoprotein</keyword>
<dbReference type="FunFam" id="1.20.140.10:FF:000001">
    <property type="entry name" value="Acyl-CoA dehydrogenase"/>
    <property type="match status" value="1"/>
</dbReference>
<feature type="domain" description="Acyl-CoA dehydrogenase/oxidase C-terminal" evidence="6">
    <location>
        <begin position="238"/>
        <end position="386"/>
    </location>
</feature>
<dbReference type="Pfam" id="PF02770">
    <property type="entry name" value="Acyl-CoA_dh_M"/>
    <property type="match status" value="1"/>
</dbReference>
<evidence type="ECO:0000256" key="1">
    <source>
        <dbReference type="ARBA" id="ARBA00001974"/>
    </source>
</evidence>
<evidence type="ECO:0000259" key="8">
    <source>
        <dbReference type="Pfam" id="PF02771"/>
    </source>
</evidence>
<evidence type="ECO:0000313" key="10">
    <source>
        <dbReference type="Proteomes" id="UP001055111"/>
    </source>
</evidence>
<dbReference type="Pfam" id="PF02771">
    <property type="entry name" value="Acyl-CoA_dh_N"/>
    <property type="match status" value="1"/>
</dbReference>
<dbReference type="EMBL" id="BPUS01000008">
    <property type="protein sequence ID" value="GJH27066.1"/>
    <property type="molecule type" value="Genomic_DNA"/>
</dbReference>
<dbReference type="Proteomes" id="UP001055111">
    <property type="component" value="Unassembled WGS sequence"/>
</dbReference>
<comment type="caution">
    <text evidence="9">The sequence shown here is derived from an EMBL/GenBank/DDBJ whole genome shotgun (WGS) entry which is preliminary data.</text>
</comment>
<dbReference type="SUPFAM" id="SSF47203">
    <property type="entry name" value="Acyl-CoA dehydrogenase C-terminal domain-like"/>
    <property type="match status" value="1"/>
</dbReference>
<dbReference type="Gene3D" id="2.40.110.10">
    <property type="entry name" value="Butyryl-CoA Dehydrogenase, subunit A, domain 2"/>
    <property type="match status" value="1"/>
</dbReference>
<organism evidence="9 10">
    <name type="scientific">Caballeronia novacaledonica</name>
    <dbReference type="NCBI Taxonomy" id="1544861"/>
    <lineage>
        <taxon>Bacteria</taxon>
        <taxon>Pseudomonadati</taxon>
        <taxon>Pseudomonadota</taxon>
        <taxon>Betaproteobacteria</taxon>
        <taxon>Burkholderiales</taxon>
        <taxon>Burkholderiaceae</taxon>
        <taxon>Caballeronia</taxon>
    </lineage>
</organism>
<dbReference type="InterPro" id="IPR009075">
    <property type="entry name" value="AcylCo_DH/oxidase_C"/>
</dbReference>
<dbReference type="InterPro" id="IPR006091">
    <property type="entry name" value="Acyl-CoA_Oxase/DH_mid-dom"/>
</dbReference>
<accession>A0AA37IBT8</accession>
<dbReference type="InterPro" id="IPR036250">
    <property type="entry name" value="AcylCo_DH-like_C"/>
</dbReference>
<sequence>MTQREEVVDPAMSEEIEAVRDLVKRFMQTEVVPVMEGFERRGEFPRDLIRKAGEAGLYGAVFPESVGGSNMGYLAAAVIQEEMARLDVRFAACNNQQGSTCPSCIYFGGTPEQIKKYIPNLLAGKTIGMMSLTESGGGSDAAGNMRTFARRDGDVYRITGEKMWASMANETDVGILFAKTDRNAGAKGVTAFIVQPKKYPGWKAQPIETMGLSKSMRTNIVYLDDFVVPVEDRLGDEGEGFKIIMRTLQPGRVGVAAKALGVARACFEDAVRYANEREVRGQAIGHFQMIQADIADMATAIEASRALVYKAAQMMDENQPSNRIAAIAKYHASQTAKVCADKAMQIFGGYGLASEYRVSWLRAFADLFFTGEGSANVQKIMIAEDALGYKMADRHHGQTGLREIRKNGVDNELKHVG</sequence>
<evidence type="ECO:0000259" key="7">
    <source>
        <dbReference type="Pfam" id="PF02770"/>
    </source>
</evidence>
<evidence type="ECO:0000313" key="9">
    <source>
        <dbReference type="EMBL" id="GJH27066.1"/>
    </source>
</evidence>
<feature type="domain" description="Acyl-CoA dehydrogenase/oxidase N-terminal" evidence="8">
    <location>
        <begin position="13"/>
        <end position="125"/>
    </location>
</feature>
<dbReference type="AlphaFoldDB" id="A0AA37IBT8"/>
<dbReference type="GO" id="GO:0050660">
    <property type="term" value="F:flavin adenine dinucleotide binding"/>
    <property type="evidence" value="ECO:0007669"/>
    <property type="project" value="InterPro"/>
</dbReference>
<evidence type="ECO:0000259" key="6">
    <source>
        <dbReference type="Pfam" id="PF00441"/>
    </source>
</evidence>
<comment type="similarity">
    <text evidence="2">Belongs to the acyl-CoA dehydrogenase family.</text>
</comment>
<feature type="domain" description="Acyl-CoA oxidase/dehydrogenase middle" evidence="7">
    <location>
        <begin position="130"/>
        <end position="216"/>
    </location>
</feature>
<dbReference type="InterPro" id="IPR009100">
    <property type="entry name" value="AcylCoA_DH/oxidase_NM_dom_sf"/>
</dbReference>
<dbReference type="InterPro" id="IPR037069">
    <property type="entry name" value="AcylCoA_DH/ox_N_sf"/>
</dbReference>
<protein>
    <submittedName>
        <fullName evidence="9">Acyl-CoA dehydrogenase family protein</fullName>
    </submittedName>
</protein>
<proteinExistence type="inferred from homology"/>
<name>A0AA37IBT8_9BURK</name>
<evidence type="ECO:0000256" key="4">
    <source>
        <dbReference type="ARBA" id="ARBA00022827"/>
    </source>
</evidence>
<dbReference type="RefSeq" id="WP_238213734.1">
    <property type="nucleotide sequence ID" value="NZ_BPUS01000008.1"/>
</dbReference>
<reference evidence="9" key="1">
    <citation type="submission" date="2022-09" db="EMBL/GenBank/DDBJ databases">
        <title>Isolation and characterization of 3-chlorobenzoate degrading bacteria from soils in Shizuoka.</title>
        <authorList>
            <person name="Ifat A."/>
            <person name="Ogawa N."/>
            <person name="Kimbara K."/>
            <person name="Moriuchi R."/>
            <person name="Dohra H."/>
            <person name="Shintani M."/>
        </authorList>
    </citation>
    <scope>NUCLEOTIDE SEQUENCE</scope>
    <source>
        <strain evidence="9">19CS4-2</strain>
    </source>
</reference>
<dbReference type="SUPFAM" id="SSF56645">
    <property type="entry name" value="Acyl-CoA dehydrogenase NM domain-like"/>
    <property type="match status" value="1"/>
</dbReference>
<keyword evidence="5" id="KW-0560">Oxidoreductase</keyword>